<name>A0A8H7AM60_9EURO</name>
<keyword evidence="2" id="KW-1185">Reference proteome</keyword>
<organism evidence="1 2">
    <name type="scientific">Endocarpon pusillum</name>
    <dbReference type="NCBI Taxonomy" id="364733"/>
    <lineage>
        <taxon>Eukaryota</taxon>
        <taxon>Fungi</taxon>
        <taxon>Dikarya</taxon>
        <taxon>Ascomycota</taxon>
        <taxon>Pezizomycotina</taxon>
        <taxon>Eurotiomycetes</taxon>
        <taxon>Chaetothyriomycetidae</taxon>
        <taxon>Verrucariales</taxon>
        <taxon>Verrucariaceae</taxon>
        <taxon>Endocarpon</taxon>
    </lineage>
</organism>
<proteinExistence type="predicted"/>
<dbReference type="OrthoDB" id="937291at2759"/>
<evidence type="ECO:0000313" key="2">
    <source>
        <dbReference type="Proteomes" id="UP000606974"/>
    </source>
</evidence>
<dbReference type="Proteomes" id="UP000606974">
    <property type="component" value="Unassembled WGS sequence"/>
</dbReference>
<reference evidence="1" key="1">
    <citation type="submission" date="2020-02" db="EMBL/GenBank/DDBJ databases">
        <authorList>
            <person name="Palmer J.M."/>
        </authorList>
    </citation>
    <scope>NUCLEOTIDE SEQUENCE</scope>
    <source>
        <strain evidence="1">EPUS1.4</strain>
        <tissue evidence="1">Thallus</tissue>
    </source>
</reference>
<gene>
    <name evidence="1" type="ORF">GJ744_003771</name>
</gene>
<comment type="caution">
    <text evidence="1">The sequence shown here is derived from an EMBL/GenBank/DDBJ whole genome shotgun (WGS) entry which is preliminary data.</text>
</comment>
<protein>
    <submittedName>
        <fullName evidence="1">Uncharacterized protein</fullName>
    </submittedName>
</protein>
<dbReference type="AlphaFoldDB" id="A0A8H7AM60"/>
<sequence length="137" mass="15620">MRTEVLHIAHKKAKKACRRKWPPWVQPSAPDYGLSLTFVQSVHAIAALGIESRARLDILGVCFGPNQTPLLQLDFRGQVLVDATDHAHLATLDDFRKTSVLEPTDLWDDSNRFQLDGLNKTMNDWDHAYYGYMYHAV</sequence>
<accession>A0A8H7AM60</accession>
<evidence type="ECO:0000313" key="1">
    <source>
        <dbReference type="EMBL" id="KAF7511608.1"/>
    </source>
</evidence>
<dbReference type="EMBL" id="JAACFV010000018">
    <property type="protein sequence ID" value="KAF7511608.1"/>
    <property type="molecule type" value="Genomic_DNA"/>
</dbReference>